<protein>
    <recommendedName>
        <fullName evidence="1">Serine aminopeptidase S33 domain-containing protein</fullName>
    </recommendedName>
</protein>
<keyword evidence="3" id="KW-1185">Reference proteome</keyword>
<dbReference type="EMBL" id="LFTY01000001">
    <property type="protein sequence ID" value="KMW60472.1"/>
    <property type="molecule type" value="Genomic_DNA"/>
</dbReference>
<reference evidence="2 3" key="1">
    <citation type="submission" date="2015-06" db="EMBL/GenBank/DDBJ databases">
        <title>Draft genome sequence of an Alphaproteobacteria species associated to the Mediterranean sponge Oscarella lobularis.</title>
        <authorList>
            <person name="Jourda C."/>
            <person name="Santini S."/>
            <person name="Claverie J.-M."/>
        </authorList>
    </citation>
    <scope>NUCLEOTIDE SEQUENCE [LARGE SCALE GENOMIC DNA]</scope>
    <source>
        <strain evidence="2">IGS</strain>
    </source>
</reference>
<name>A0A0J9ECG7_9RHOB</name>
<evidence type="ECO:0000259" key="1">
    <source>
        <dbReference type="Pfam" id="PF12146"/>
    </source>
</evidence>
<organism evidence="2 3">
    <name type="scientific">Candidatus Rhodobacter oscarellae</name>
    <dbReference type="NCBI Taxonomy" id="1675527"/>
    <lineage>
        <taxon>Bacteria</taxon>
        <taxon>Pseudomonadati</taxon>
        <taxon>Pseudomonadota</taxon>
        <taxon>Alphaproteobacteria</taxon>
        <taxon>Rhodobacterales</taxon>
        <taxon>Rhodobacter group</taxon>
        <taxon>Rhodobacter</taxon>
    </lineage>
</organism>
<feature type="domain" description="Serine aminopeptidase S33" evidence="1">
    <location>
        <begin position="19"/>
        <end position="84"/>
    </location>
</feature>
<dbReference type="InterPro" id="IPR029058">
    <property type="entry name" value="AB_hydrolase_fold"/>
</dbReference>
<proteinExistence type="predicted"/>
<dbReference type="AlphaFoldDB" id="A0A0J9ECG7"/>
<dbReference type="PATRIC" id="fig|1675527.3.peg.686"/>
<dbReference type="SUPFAM" id="SSF53474">
    <property type="entry name" value="alpha/beta-Hydrolases"/>
    <property type="match status" value="1"/>
</dbReference>
<sequence length="102" mass="11438">MFMGDAVPEISYQDRRRKSAADLLSVCTLARELLPRIEVPLLVLQSKSDTIVSPKNADIIYANASSKRKEIGWLTHSFHCAQLDIDRSRIAELALEFASCCE</sequence>
<gene>
    <name evidence="2" type="ORF">AIOL_000628</name>
</gene>
<accession>A0A0J9ECG7</accession>
<evidence type="ECO:0000313" key="2">
    <source>
        <dbReference type="EMBL" id="KMW60472.1"/>
    </source>
</evidence>
<dbReference type="STRING" id="1675527.AIOL_000628"/>
<dbReference type="Pfam" id="PF12146">
    <property type="entry name" value="Hydrolase_4"/>
    <property type="match status" value="1"/>
</dbReference>
<dbReference type="InterPro" id="IPR022742">
    <property type="entry name" value="Hydrolase_4"/>
</dbReference>
<evidence type="ECO:0000313" key="3">
    <source>
        <dbReference type="Proteomes" id="UP000037178"/>
    </source>
</evidence>
<dbReference type="Gene3D" id="3.40.50.1820">
    <property type="entry name" value="alpha/beta hydrolase"/>
    <property type="match status" value="1"/>
</dbReference>
<dbReference type="Proteomes" id="UP000037178">
    <property type="component" value="Unassembled WGS sequence"/>
</dbReference>
<comment type="caution">
    <text evidence="2">The sequence shown here is derived from an EMBL/GenBank/DDBJ whole genome shotgun (WGS) entry which is preliminary data.</text>
</comment>